<gene>
    <name evidence="2" type="ORF">P0Y49_05125</name>
</gene>
<sequence length="124" mass="14150">MKTFNLKMPARIPVIRNIERYVMVSIVLLLWSAAPHIFVLPQGNSEEIATSIGLMVLLALMCLLLMLGLCWWLLQRFWVSIGLPSLDNMVLQFQKLQLWEQLKFALCLFALFLFAGVGMLIAVL</sequence>
<accession>A0AAJ5WAR2</accession>
<protein>
    <submittedName>
        <fullName evidence="2">Uncharacterized protein</fullName>
    </submittedName>
</protein>
<evidence type="ECO:0000313" key="3">
    <source>
        <dbReference type="Proteomes" id="UP001214530"/>
    </source>
</evidence>
<reference evidence="2" key="1">
    <citation type="submission" date="2023-03" db="EMBL/GenBank/DDBJ databases">
        <title>Andean soil-derived lignocellulolytic bacterial consortium as a source of novel taxa and putative plastic-active enzymes.</title>
        <authorList>
            <person name="Diaz-Garcia L."/>
            <person name="Chuvochina M."/>
            <person name="Feuerriegel G."/>
            <person name="Bunk B."/>
            <person name="Sproer C."/>
            <person name="Streit W.R."/>
            <person name="Rodriguez L.M."/>
            <person name="Overmann J."/>
            <person name="Jimenez D.J."/>
        </authorList>
    </citation>
    <scope>NUCLEOTIDE SEQUENCE</scope>
    <source>
        <strain evidence="2">MAG 3858</strain>
    </source>
</reference>
<dbReference type="AlphaFoldDB" id="A0AAJ5WAR2"/>
<dbReference type="EMBL" id="CP119313">
    <property type="protein sequence ID" value="WEK20518.1"/>
    <property type="molecule type" value="Genomic_DNA"/>
</dbReference>
<name>A0AAJ5WAR2_9SPHI</name>
<organism evidence="2 3">
    <name type="scientific">Candidatus Pedobacter colombiensis</name>
    <dbReference type="NCBI Taxonomy" id="3121371"/>
    <lineage>
        <taxon>Bacteria</taxon>
        <taxon>Pseudomonadati</taxon>
        <taxon>Bacteroidota</taxon>
        <taxon>Sphingobacteriia</taxon>
        <taxon>Sphingobacteriales</taxon>
        <taxon>Sphingobacteriaceae</taxon>
        <taxon>Pedobacter</taxon>
    </lineage>
</organism>
<dbReference type="Proteomes" id="UP001214530">
    <property type="component" value="Chromosome"/>
</dbReference>
<feature type="transmembrane region" description="Helical" evidence="1">
    <location>
        <begin position="21"/>
        <end position="40"/>
    </location>
</feature>
<evidence type="ECO:0000256" key="1">
    <source>
        <dbReference type="SAM" id="Phobius"/>
    </source>
</evidence>
<feature type="transmembrane region" description="Helical" evidence="1">
    <location>
        <begin position="104"/>
        <end position="123"/>
    </location>
</feature>
<evidence type="ECO:0000313" key="2">
    <source>
        <dbReference type="EMBL" id="WEK20518.1"/>
    </source>
</evidence>
<feature type="transmembrane region" description="Helical" evidence="1">
    <location>
        <begin position="52"/>
        <end position="74"/>
    </location>
</feature>
<keyword evidence="1" id="KW-0812">Transmembrane</keyword>
<keyword evidence="1" id="KW-0472">Membrane</keyword>
<keyword evidence="1" id="KW-1133">Transmembrane helix</keyword>
<proteinExistence type="predicted"/>